<dbReference type="GeneID" id="39579517"/>
<dbReference type="OrthoDB" id="5362630at2759"/>
<dbReference type="PANTHER" id="PTHR35392:SF3">
    <property type="entry name" value="ZN(2)-C6 FUNGAL-TYPE DOMAIN-CONTAINING PROTEIN"/>
    <property type="match status" value="1"/>
</dbReference>
<feature type="non-terminal residue" evidence="2">
    <location>
        <position position="1543"/>
    </location>
</feature>
<feature type="region of interest" description="Disordered" evidence="1">
    <location>
        <begin position="856"/>
        <end position="879"/>
    </location>
</feature>
<dbReference type="Proteomes" id="UP000272025">
    <property type="component" value="Unassembled WGS sequence"/>
</dbReference>
<organism evidence="2 3">
    <name type="scientific">Sodiomyces alkalinus (strain CBS 110278 / VKM F-3762 / F11)</name>
    <name type="common">Alkaliphilic filamentous fungus</name>
    <dbReference type="NCBI Taxonomy" id="1314773"/>
    <lineage>
        <taxon>Eukaryota</taxon>
        <taxon>Fungi</taxon>
        <taxon>Dikarya</taxon>
        <taxon>Ascomycota</taxon>
        <taxon>Pezizomycotina</taxon>
        <taxon>Sordariomycetes</taxon>
        <taxon>Hypocreomycetidae</taxon>
        <taxon>Glomerellales</taxon>
        <taxon>Plectosphaerellaceae</taxon>
        <taxon>Sodiomyces</taxon>
    </lineage>
</organism>
<feature type="compositionally biased region" description="Polar residues" evidence="1">
    <location>
        <begin position="528"/>
        <end position="540"/>
    </location>
</feature>
<feature type="region of interest" description="Disordered" evidence="1">
    <location>
        <begin position="897"/>
        <end position="917"/>
    </location>
</feature>
<accession>A0A3N2PJ20</accession>
<feature type="compositionally biased region" description="Basic residues" evidence="1">
    <location>
        <begin position="752"/>
        <end position="769"/>
    </location>
</feature>
<reference evidence="2 3" key="1">
    <citation type="journal article" date="2018" name="Mol. Ecol.">
        <title>The obligate alkalophilic soda-lake fungus Sodiomyces alkalinus has shifted to a protein diet.</title>
        <authorList>
            <person name="Grum-Grzhimaylo A.A."/>
            <person name="Falkoski D.L."/>
            <person name="van den Heuvel J."/>
            <person name="Valero-Jimenez C.A."/>
            <person name="Min B."/>
            <person name="Choi I.G."/>
            <person name="Lipzen A."/>
            <person name="Daum C.G."/>
            <person name="Aanen D.K."/>
            <person name="Tsang A."/>
            <person name="Henrissat B."/>
            <person name="Bilanenko E.N."/>
            <person name="de Vries R.P."/>
            <person name="van Kan J.A.L."/>
            <person name="Grigoriev I.V."/>
            <person name="Debets A.J.M."/>
        </authorList>
    </citation>
    <scope>NUCLEOTIDE SEQUENCE [LARGE SCALE GENOMIC DNA]</scope>
    <source>
        <strain evidence="2 3">F11</strain>
    </source>
</reference>
<evidence type="ECO:0008006" key="4">
    <source>
        <dbReference type="Google" id="ProtNLM"/>
    </source>
</evidence>
<feature type="region of interest" description="Disordered" evidence="1">
    <location>
        <begin position="287"/>
        <end position="362"/>
    </location>
</feature>
<evidence type="ECO:0000313" key="3">
    <source>
        <dbReference type="Proteomes" id="UP000272025"/>
    </source>
</evidence>
<gene>
    <name evidence="2" type="ORF">SODALDRAFT_329779</name>
</gene>
<feature type="compositionally biased region" description="Polar residues" evidence="1">
    <location>
        <begin position="197"/>
        <end position="210"/>
    </location>
</feature>
<feature type="compositionally biased region" description="Low complexity" evidence="1">
    <location>
        <begin position="1017"/>
        <end position="1026"/>
    </location>
</feature>
<feature type="region of interest" description="Disordered" evidence="1">
    <location>
        <begin position="513"/>
        <end position="685"/>
    </location>
</feature>
<feature type="compositionally biased region" description="Low complexity" evidence="1">
    <location>
        <begin position="629"/>
        <end position="650"/>
    </location>
</feature>
<sequence>MEITTFSASSTAAGRSPLGYGGSAPAFMGLMDSSGVVAMAATAAAVKDATTAAVGLSSSRTGRRRKRGAVIAPVSTATWFEGAGLAKEEDELRKRPQHPPRLVVGSRGPGFAVASVEEDPGPHISTGELGGCSGGGVVGGVAELCPRQGWSRWSTTARTDGRARARQPTQIGQTASMYGQRQKQMQESSTDDKATQLPGTSNVDGSTETAQWERRDSISSRLVSMQETDDAKGKATGGKRRRTSKNGPPHESIRRRYSLVDGSRPFHRLKTGPETLAIVERRFSSTASTALGSARPGDEPTPDSPRHSPSGTTWTLGNASYHQGAPKADYHQDDGRGKPDNELRSSWHGHEPHDWTAASTLTRTRTETVPLLSQTSQAETVNFGESEVALSPSAPIAAPPTSNRQCQSGRARIGQVLPPTSMAVGMEWQLQSAWHLYSHSNSGSQLQPQSPSQTQSQLEQRGVFPAHRSPVLWDNNHCPLSTNIPGSVLGIHTETIQSPDLVIPSRTNVSGFPSQSCLHNSGEEEAGNTATGSTNRTHGSTGRGQVGQPSTTAAAAITTDERAGTTVTTKGTEQSEPQAQQWKGSPTVMAAAISGGQGKRSEVGEGAGHTTVTTTTCPSISPIVPDANTQHAQQTANHSQQSQSQHAQYTSPRHLPGAQYHSEHHPQHYPEHQHHPEYHPGYQYHHSGYHEYETQPHALLPVPLQYPAPMLHRLGTGTTSSSGSPGEISVTRPNPPVSLVGGGSNHPSYQSSHHHSSHHSSHYSSHHPSHQSSYHSHPTAPVLPGQWPIHVSGSMPIPVSVTPPDHSAPPLNRLSSTQTPVSPAVALHAPPRPSSSDATDSCYPYPAAATAAAAAAASLNPSHHDHNSETPVWASTTPLSGPTLAVSEPYFPQSLQLWPHEEQGPPSSYHHPPSPSVYPPHSSYLFSPLPTFSSQDGCTPRLQYVGSYTDLENMTLRRQQDSADDIGSGPPVVGTQAELFSHHASPRTGSQRTLDAPSIQPETTQTQVTHKPRLNNTPTATATATVPMPPGPHDSQKLAGTSVALAPQLSADITRTTAPNLPEHESWVDLDSIHLRLTLDPQPAPTETTPSGLPTSEPADAYRQRITRGCFSDKERQETAETRRMKACMRCRIQRVRCVANPENPRGDCLTCTRVDRASRKTIRPIFCMRYKVTDVILHRPAGSLGLTRRWQNGRITDLGDWDAPTVRTIQIMQPMCPEPFKLEVRKFVPRQGDRLDREWLDGSLKKVKPVAPYALADIRRTVRYFRTYVTRCARDAFQKYCTGSNDNLDPLIAKNYQAAVLHHQSPDLPADQRQLLDTVFRLWFATQLTLGSSWLHGPETLDMEPETDLSYPRPNTVPTPRMVVAQFDFLYPLEILKPLRAAVLKDLEKLVHSANRTCFFTVYISIFILLNLVSQMCQDDRRRQANLYAQSTSSPQKISMRYHLVQFVEEVQRSALVMLCHWHYYKGQDEVLGAHTVRNLPLTPEQTALYTETSSFMTNLRENGLLALDDYENPSFWTAQMFPTRWTPGSTYTAPYYDNLQA</sequence>
<dbReference type="STRING" id="1314773.A0A3N2PJ20"/>
<dbReference type="InterPro" id="IPR052973">
    <property type="entry name" value="Fungal_sec-metab_reg_TF"/>
</dbReference>
<feature type="compositionally biased region" description="Low complexity" evidence="1">
    <location>
        <begin position="715"/>
        <end position="724"/>
    </location>
</feature>
<feature type="compositionally biased region" description="Polar residues" evidence="1">
    <location>
        <begin position="869"/>
        <end position="879"/>
    </location>
</feature>
<dbReference type="EMBL" id="ML119069">
    <property type="protein sequence ID" value="ROT34529.1"/>
    <property type="molecule type" value="Genomic_DNA"/>
</dbReference>
<keyword evidence="3" id="KW-1185">Reference proteome</keyword>
<feature type="compositionally biased region" description="Polar residues" evidence="1">
    <location>
        <begin position="1000"/>
        <end position="1009"/>
    </location>
</feature>
<evidence type="ECO:0000256" key="1">
    <source>
        <dbReference type="SAM" id="MobiDB-lite"/>
    </source>
</evidence>
<protein>
    <recommendedName>
        <fullName evidence="4">Zn(2)-C6 fungal-type domain-containing protein</fullName>
    </recommendedName>
</protein>
<dbReference type="RefSeq" id="XP_028462335.1">
    <property type="nucleotide sequence ID" value="XM_028611039.1"/>
</dbReference>
<name>A0A3N2PJ20_SODAK</name>
<feature type="compositionally biased region" description="Polar residues" evidence="1">
    <location>
        <begin position="565"/>
        <end position="584"/>
    </location>
</feature>
<evidence type="ECO:0000313" key="2">
    <source>
        <dbReference type="EMBL" id="ROT34529.1"/>
    </source>
</evidence>
<feature type="compositionally biased region" description="Low complexity" evidence="1">
    <location>
        <begin position="440"/>
        <end position="460"/>
    </location>
</feature>
<feature type="region of interest" description="Disordered" evidence="1">
    <location>
        <begin position="983"/>
        <end position="1033"/>
    </location>
</feature>
<feature type="region of interest" description="Disordered" evidence="1">
    <location>
        <begin position="710"/>
        <end position="841"/>
    </location>
</feature>
<feature type="compositionally biased region" description="Polar residues" evidence="1">
    <location>
        <begin position="307"/>
        <end position="321"/>
    </location>
</feature>
<feature type="compositionally biased region" description="Basic and acidic residues" evidence="1">
    <location>
        <begin position="328"/>
        <end position="354"/>
    </location>
</feature>
<feature type="region of interest" description="Disordered" evidence="1">
    <location>
        <begin position="440"/>
        <end position="461"/>
    </location>
</feature>
<feature type="compositionally biased region" description="Polar residues" evidence="1">
    <location>
        <begin position="167"/>
        <end position="188"/>
    </location>
</feature>
<feature type="region of interest" description="Disordered" evidence="1">
    <location>
        <begin position="152"/>
        <end position="273"/>
    </location>
</feature>
<feature type="compositionally biased region" description="Basic and acidic residues" evidence="1">
    <location>
        <begin position="661"/>
        <end position="678"/>
    </location>
</feature>
<proteinExistence type="predicted"/>
<dbReference type="PANTHER" id="PTHR35392">
    <property type="entry name" value="ZN(II)2CYS6 TRANSCRIPTION FACTOR (EUROFUNG)-RELATED-RELATED"/>
    <property type="match status" value="1"/>
</dbReference>